<name>E6VXN1_PSEA9</name>
<dbReference type="OrthoDB" id="9858614at2"/>
<accession>E6VXN1</accession>
<gene>
    <name evidence="1" type="ordered locus">Daes_0468</name>
</gene>
<proteinExistence type="predicted"/>
<dbReference type="RefSeq" id="WP_013513426.1">
    <property type="nucleotide sequence ID" value="NC_014844.1"/>
</dbReference>
<evidence type="ECO:0000313" key="1">
    <source>
        <dbReference type="EMBL" id="ADU61489.1"/>
    </source>
</evidence>
<protein>
    <submittedName>
        <fullName evidence="1">Uncharacterized protein</fullName>
    </submittedName>
</protein>
<sequence length="72" mass="8154">MSHPVRMTPEEAESRLWQIAHTLDELSTQQSQIHEGEEGLASTLMLLYHSLEDCAVALRPLVHHSLPDSSRH</sequence>
<reference evidence="2" key="1">
    <citation type="submission" date="2010-12" db="EMBL/GenBank/DDBJ databases">
        <title>Complete sequence of Desulfovibrio aespoeensis Aspo-2.</title>
        <authorList>
            <consortium name="US DOE Joint Genome Institute"/>
            <person name="Lucas S."/>
            <person name="Copeland A."/>
            <person name="Lapidus A."/>
            <person name="Cheng J.-F."/>
            <person name="Goodwin L."/>
            <person name="Pitluck S."/>
            <person name="Chertkov O."/>
            <person name="Misra M."/>
            <person name="Detter J.C."/>
            <person name="Han C."/>
            <person name="Tapia R."/>
            <person name="Land M."/>
            <person name="Hauser L."/>
            <person name="Kyrpides N."/>
            <person name="Ivanova N."/>
            <person name="Ovchinnikova G."/>
            <person name="Pedersen K."/>
            <person name="Jagevall S."/>
            <person name="Hazen T."/>
            <person name="Woyke T."/>
        </authorList>
    </citation>
    <scope>NUCLEOTIDE SEQUENCE [LARGE SCALE GENOMIC DNA]</scope>
    <source>
        <strain evidence="2">ATCC 700646 / DSM 10631 / Aspo-2</strain>
    </source>
</reference>
<keyword evidence="2" id="KW-1185">Reference proteome</keyword>
<dbReference type="STRING" id="643562.Daes_0468"/>
<dbReference type="Proteomes" id="UP000002191">
    <property type="component" value="Chromosome"/>
</dbReference>
<reference evidence="1 2" key="2">
    <citation type="journal article" date="2014" name="Genome Announc.">
        <title>Complete Genome Sequence of the Subsurface, Mesophilic Sulfate-Reducing Bacterium Desulfovibrio aespoeensis Aspo-2.</title>
        <authorList>
            <person name="Pedersen K."/>
            <person name="Bengtsson A."/>
            <person name="Edlund J."/>
            <person name="Rabe L."/>
            <person name="Hazen T."/>
            <person name="Chakraborty R."/>
            <person name="Goodwin L."/>
            <person name="Shapiro N."/>
        </authorList>
    </citation>
    <scope>NUCLEOTIDE SEQUENCE [LARGE SCALE GENOMIC DNA]</scope>
    <source>
        <strain evidence="2">ATCC 700646 / DSM 10631 / Aspo-2</strain>
    </source>
</reference>
<dbReference type="HOGENOM" id="CLU_2715741_0_0_7"/>
<evidence type="ECO:0000313" key="2">
    <source>
        <dbReference type="Proteomes" id="UP000002191"/>
    </source>
</evidence>
<dbReference type="KEGG" id="das:Daes_0468"/>
<dbReference type="EMBL" id="CP002431">
    <property type="protein sequence ID" value="ADU61489.1"/>
    <property type="molecule type" value="Genomic_DNA"/>
</dbReference>
<organism evidence="1 2">
    <name type="scientific">Pseudodesulfovibrio aespoeensis (strain ATCC 700646 / DSM 10631 / Aspo-2)</name>
    <name type="common">Desulfovibrio aespoeensis</name>
    <dbReference type="NCBI Taxonomy" id="643562"/>
    <lineage>
        <taxon>Bacteria</taxon>
        <taxon>Pseudomonadati</taxon>
        <taxon>Thermodesulfobacteriota</taxon>
        <taxon>Desulfovibrionia</taxon>
        <taxon>Desulfovibrionales</taxon>
        <taxon>Desulfovibrionaceae</taxon>
    </lineage>
</organism>
<dbReference type="AlphaFoldDB" id="E6VXN1"/>